<dbReference type="Gene3D" id="3.80.10.10">
    <property type="entry name" value="Ribonuclease Inhibitor"/>
    <property type="match status" value="1"/>
</dbReference>
<dbReference type="EMBL" id="MU072075">
    <property type="protein sequence ID" value="KAF5825744.1"/>
    <property type="molecule type" value="Genomic_DNA"/>
</dbReference>
<proteinExistence type="predicted"/>
<gene>
    <name evidence="2" type="ORF">DUNSADRAFT_7226</name>
</gene>
<evidence type="ECO:0000313" key="3">
    <source>
        <dbReference type="Proteomes" id="UP000815325"/>
    </source>
</evidence>
<comment type="caution">
    <text evidence="2">The sequence shown here is derived from an EMBL/GenBank/DDBJ whole genome shotgun (WGS) entry which is preliminary data.</text>
</comment>
<reference evidence="2" key="1">
    <citation type="submission" date="2017-08" db="EMBL/GenBank/DDBJ databases">
        <authorList>
            <person name="Polle J.E."/>
            <person name="Barry K."/>
            <person name="Cushman J."/>
            <person name="Schmutz J."/>
            <person name="Tran D."/>
            <person name="Hathwaick L.T."/>
            <person name="Yim W.C."/>
            <person name="Jenkins J."/>
            <person name="Mckie-Krisberg Z.M."/>
            <person name="Prochnik S."/>
            <person name="Lindquist E."/>
            <person name="Dockter R.B."/>
            <person name="Adam C."/>
            <person name="Molina H."/>
            <person name="Bunkerborg J."/>
            <person name="Jin E."/>
            <person name="Buchheim M."/>
            <person name="Magnuson J."/>
        </authorList>
    </citation>
    <scope>NUCLEOTIDE SEQUENCE</scope>
    <source>
        <strain evidence="2">CCAP 19/18</strain>
    </source>
</reference>
<name>A0ABQ7FTH6_DUNSA</name>
<sequence length="329" mass="36382">RLFSLLPDRPSQGALLASCKSVRCAPSVLSQIVQLTVYSKMLQNSSSSAPLLCFPLGAQLKKLVIKCTGSGAQTAADYGPLLMETFQPQQGEMRQKVNIVLQNVTELTLQACRVKGGTSAPALGRLVRSMTKLRVLRISDSARSFWLPFLGTLPGYGGRDVLMELDVCVTDFNSDTVLEDVSHIVNLRILSLKICQSASSIQVDPLASLRALETLHIRWMEHDEDHSHATWVDLGVGLNLVTAFSGMNQLRSLTTTYPLTAVEVAALPKSIEDVSFEFIDTSTDIDGRCLCHLLRAEEQLPDLQNLHFDYLNFAWIANMTDAFNFWQHV</sequence>
<keyword evidence="3" id="KW-1185">Reference proteome</keyword>
<dbReference type="SUPFAM" id="SSF52047">
    <property type="entry name" value="RNI-like"/>
    <property type="match status" value="1"/>
</dbReference>
<evidence type="ECO:0000313" key="2">
    <source>
        <dbReference type="EMBL" id="KAF5825744.1"/>
    </source>
</evidence>
<organism evidence="2 3">
    <name type="scientific">Dunaliella salina</name>
    <name type="common">Green alga</name>
    <name type="synonym">Protococcus salinus</name>
    <dbReference type="NCBI Taxonomy" id="3046"/>
    <lineage>
        <taxon>Eukaryota</taxon>
        <taxon>Viridiplantae</taxon>
        <taxon>Chlorophyta</taxon>
        <taxon>core chlorophytes</taxon>
        <taxon>Chlorophyceae</taxon>
        <taxon>CS clade</taxon>
        <taxon>Chlamydomonadales</taxon>
        <taxon>Dunaliellaceae</taxon>
        <taxon>Dunaliella</taxon>
    </lineage>
</organism>
<protein>
    <submittedName>
        <fullName evidence="2">Uncharacterized protein</fullName>
    </submittedName>
</protein>
<dbReference type="Proteomes" id="UP000815325">
    <property type="component" value="Unassembled WGS sequence"/>
</dbReference>
<comment type="subcellular location">
    <subcellularLocation>
        <location evidence="1">Cytoplasm</location>
        <location evidence="1">Cytoskeleton</location>
        <location evidence="1">Cilium axoneme</location>
    </subcellularLocation>
</comment>
<evidence type="ECO:0000256" key="1">
    <source>
        <dbReference type="ARBA" id="ARBA00004430"/>
    </source>
</evidence>
<dbReference type="InterPro" id="IPR032675">
    <property type="entry name" value="LRR_dom_sf"/>
</dbReference>
<accession>A0ABQ7FTH6</accession>
<feature type="non-terminal residue" evidence="2">
    <location>
        <position position="1"/>
    </location>
</feature>